<gene>
    <name evidence="1" type="ORF">BJ994_001250</name>
</gene>
<keyword evidence="2" id="KW-1185">Reference proteome</keyword>
<proteinExistence type="predicted"/>
<dbReference type="AlphaFoldDB" id="A0A846RP82"/>
<reference evidence="1 2" key="1">
    <citation type="submission" date="2020-03" db="EMBL/GenBank/DDBJ databases">
        <title>Sequencing the genomes of 1000 actinobacteria strains.</title>
        <authorList>
            <person name="Klenk H.-P."/>
        </authorList>
    </citation>
    <scope>NUCLEOTIDE SEQUENCE [LARGE SCALE GENOMIC DNA]</scope>
    <source>
        <strain evidence="1 2">DSM 16403</strain>
    </source>
</reference>
<protein>
    <submittedName>
        <fullName evidence="1">Uncharacterized protein</fullName>
    </submittedName>
</protein>
<sequence length="135" mass="14850">MNFVDVLVPSSLEYSLFKIRFLTVYQVLRSLQMLRAERSSDLSAESLAAIAGIVDTTEAQMNVDPSAKPFRNTLMHYGPDRRINLSQVDEDDLIGSLVPLCYNGLAAGDLAAKLDVCITQTAAGLNTWAQSQLRQ</sequence>
<name>A0A846RP82_9MICC</name>
<dbReference type="RefSeq" id="WP_167992582.1">
    <property type="nucleotide sequence ID" value="NZ_JAATJL010000001.1"/>
</dbReference>
<accession>A0A846RP82</accession>
<dbReference type="Proteomes" id="UP000547458">
    <property type="component" value="Unassembled WGS sequence"/>
</dbReference>
<evidence type="ECO:0000313" key="1">
    <source>
        <dbReference type="EMBL" id="NJC22174.1"/>
    </source>
</evidence>
<evidence type="ECO:0000313" key="2">
    <source>
        <dbReference type="Proteomes" id="UP000547458"/>
    </source>
</evidence>
<dbReference type="EMBL" id="JAATJL010000001">
    <property type="protein sequence ID" value="NJC22174.1"/>
    <property type="molecule type" value="Genomic_DNA"/>
</dbReference>
<organism evidence="1 2">
    <name type="scientific">Arthrobacter pigmenti</name>
    <dbReference type="NCBI Taxonomy" id="271432"/>
    <lineage>
        <taxon>Bacteria</taxon>
        <taxon>Bacillati</taxon>
        <taxon>Actinomycetota</taxon>
        <taxon>Actinomycetes</taxon>
        <taxon>Micrococcales</taxon>
        <taxon>Micrococcaceae</taxon>
        <taxon>Arthrobacter</taxon>
    </lineage>
</organism>
<comment type="caution">
    <text evidence="1">The sequence shown here is derived from an EMBL/GenBank/DDBJ whole genome shotgun (WGS) entry which is preliminary data.</text>
</comment>